<dbReference type="GO" id="GO:0140662">
    <property type="term" value="F:ATP-dependent protein folding chaperone"/>
    <property type="evidence" value="ECO:0007669"/>
    <property type="project" value="InterPro"/>
</dbReference>
<accession>A0A9P5R1L1</accession>
<sequence length="154" mass="16994">IDANGILRVSASDKGTGKTETVTIIDDKGRLSGEEIDRMIEEAEQFANEDRVVKERIESKNAFENYLYSVKNQVSDESQLGSMINAEDKKAILDAIAQNVSWLESEGTSASKEELEEKKEEFEAIVNPITSKFYGAADGSGSTPTQDMPEHDEL</sequence>
<proteinExistence type="predicted"/>
<dbReference type="Gene3D" id="2.60.34.10">
    <property type="entry name" value="Substrate Binding Domain Of DNAk, Chain A, domain 1"/>
    <property type="match status" value="1"/>
</dbReference>
<dbReference type="InterPro" id="IPR013126">
    <property type="entry name" value="Hsp_70_fam"/>
</dbReference>
<feature type="region of interest" description="Disordered" evidence="3">
    <location>
        <begin position="133"/>
        <end position="154"/>
    </location>
</feature>
<organism evidence="4 5">
    <name type="scientific">Linnemannia schmuckeri</name>
    <dbReference type="NCBI Taxonomy" id="64567"/>
    <lineage>
        <taxon>Eukaryota</taxon>
        <taxon>Fungi</taxon>
        <taxon>Fungi incertae sedis</taxon>
        <taxon>Mucoromycota</taxon>
        <taxon>Mortierellomycotina</taxon>
        <taxon>Mortierellomycetes</taxon>
        <taxon>Mortierellales</taxon>
        <taxon>Mortierellaceae</taxon>
        <taxon>Linnemannia</taxon>
    </lineage>
</organism>
<evidence type="ECO:0000256" key="1">
    <source>
        <dbReference type="ARBA" id="ARBA00022741"/>
    </source>
</evidence>
<dbReference type="Proteomes" id="UP000748756">
    <property type="component" value="Unassembled WGS sequence"/>
</dbReference>
<reference evidence="4" key="1">
    <citation type="journal article" date="2020" name="Fungal Divers.">
        <title>Resolving the Mortierellaceae phylogeny through synthesis of multi-gene phylogenetics and phylogenomics.</title>
        <authorList>
            <person name="Vandepol N."/>
            <person name="Liber J."/>
            <person name="Desiro A."/>
            <person name="Na H."/>
            <person name="Kennedy M."/>
            <person name="Barry K."/>
            <person name="Grigoriev I.V."/>
            <person name="Miller A.N."/>
            <person name="O'Donnell K."/>
            <person name="Stajich J.E."/>
            <person name="Bonito G."/>
        </authorList>
    </citation>
    <scope>NUCLEOTIDE SEQUENCE</scope>
    <source>
        <strain evidence="4">NRRL 6426</strain>
    </source>
</reference>
<evidence type="ECO:0000256" key="2">
    <source>
        <dbReference type="ARBA" id="ARBA00022840"/>
    </source>
</evidence>
<keyword evidence="2" id="KW-0067">ATP-binding</keyword>
<name>A0A9P5R1L1_9FUNG</name>
<comment type="caution">
    <text evidence="4">The sequence shown here is derived from an EMBL/GenBank/DDBJ whole genome shotgun (WGS) entry which is preliminary data.</text>
</comment>
<dbReference type="Pfam" id="PF00012">
    <property type="entry name" value="HSP70"/>
    <property type="match status" value="1"/>
</dbReference>
<keyword evidence="1" id="KW-0547">Nucleotide-binding</keyword>
<dbReference type="Gene3D" id="1.20.1270.10">
    <property type="match status" value="1"/>
</dbReference>
<dbReference type="InterPro" id="IPR029047">
    <property type="entry name" value="HSP70_peptide-bd_sf"/>
</dbReference>
<dbReference type="EMBL" id="JAAAUQ010003367">
    <property type="protein sequence ID" value="KAF9117726.1"/>
    <property type="molecule type" value="Genomic_DNA"/>
</dbReference>
<protein>
    <submittedName>
        <fullName evidence="4">ATPase with role in protein import into the ER</fullName>
    </submittedName>
</protein>
<keyword evidence="5" id="KW-1185">Reference proteome</keyword>
<dbReference type="AlphaFoldDB" id="A0A9P5R1L1"/>
<evidence type="ECO:0000313" key="5">
    <source>
        <dbReference type="Proteomes" id="UP000748756"/>
    </source>
</evidence>
<evidence type="ECO:0000256" key="3">
    <source>
        <dbReference type="SAM" id="MobiDB-lite"/>
    </source>
</evidence>
<dbReference type="PANTHER" id="PTHR19375">
    <property type="entry name" value="HEAT SHOCK PROTEIN 70KDA"/>
    <property type="match status" value="1"/>
</dbReference>
<gene>
    <name evidence="4" type="primary">KAR2_4</name>
    <name evidence="4" type="ORF">BG015_006875</name>
</gene>
<feature type="non-terminal residue" evidence="4">
    <location>
        <position position="1"/>
    </location>
</feature>
<dbReference type="OrthoDB" id="2401965at2759"/>
<evidence type="ECO:0000313" key="4">
    <source>
        <dbReference type="EMBL" id="KAF9117726.1"/>
    </source>
</evidence>
<dbReference type="InterPro" id="IPR029048">
    <property type="entry name" value="HSP70_C_sf"/>
</dbReference>
<dbReference type="SUPFAM" id="SSF100934">
    <property type="entry name" value="Heat shock protein 70kD (HSP70), C-terminal subdomain"/>
    <property type="match status" value="1"/>
</dbReference>
<dbReference type="SUPFAM" id="SSF100920">
    <property type="entry name" value="Heat shock protein 70kD (HSP70), peptide-binding domain"/>
    <property type="match status" value="1"/>
</dbReference>
<dbReference type="GO" id="GO:0005524">
    <property type="term" value="F:ATP binding"/>
    <property type="evidence" value="ECO:0007669"/>
    <property type="project" value="UniProtKB-KW"/>
</dbReference>